<dbReference type="EMBL" id="BARV01040413">
    <property type="protein sequence ID" value="GAI53763.1"/>
    <property type="molecule type" value="Genomic_DNA"/>
</dbReference>
<sequence length="168" mass="19178">EIDEGGIDRIDLTYTPENYKETYNKIKDVKLDLLSLQGTYQFGMLDSLTTLYALMEKKSFDAIGGDRLNWDHFNWIDREVWELIYRLIGTVDNCVLNSHPDIRGDNDATMKIVPFARKALSNSIPGRFQEGYNAVTIGDGEDCCYIWETRPHGMFSGNTLIPGLPFQV</sequence>
<comment type="caution">
    <text evidence="1">The sequence shown here is derived from an EMBL/GenBank/DDBJ whole genome shotgun (WGS) entry which is preliminary data.</text>
</comment>
<reference evidence="1" key="1">
    <citation type="journal article" date="2014" name="Front. Microbiol.">
        <title>High frequency of phylogenetically diverse reductive dehalogenase-homologous genes in deep subseafloor sedimentary metagenomes.</title>
        <authorList>
            <person name="Kawai M."/>
            <person name="Futagami T."/>
            <person name="Toyoda A."/>
            <person name="Takaki Y."/>
            <person name="Nishi S."/>
            <person name="Hori S."/>
            <person name="Arai W."/>
            <person name="Tsubouchi T."/>
            <person name="Morono Y."/>
            <person name="Uchiyama I."/>
            <person name="Ito T."/>
            <person name="Fujiyama A."/>
            <person name="Inagaki F."/>
            <person name="Takami H."/>
        </authorList>
    </citation>
    <scope>NUCLEOTIDE SEQUENCE</scope>
    <source>
        <strain evidence="1">Expedition CK06-06</strain>
    </source>
</reference>
<accession>X1PD26</accession>
<name>X1PD26_9ZZZZ</name>
<evidence type="ECO:0000313" key="1">
    <source>
        <dbReference type="EMBL" id="GAI53763.1"/>
    </source>
</evidence>
<feature type="non-terminal residue" evidence="1">
    <location>
        <position position="1"/>
    </location>
</feature>
<dbReference type="AlphaFoldDB" id="X1PD26"/>
<organism evidence="1">
    <name type="scientific">marine sediment metagenome</name>
    <dbReference type="NCBI Taxonomy" id="412755"/>
    <lineage>
        <taxon>unclassified sequences</taxon>
        <taxon>metagenomes</taxon>
        <taxon>ecological metagenomes</taxon>
    </lineage>
</organism>
<proteinExistence type="predicted"/>
<protein>
    <submittedName>
        <fullName evidence="1">Uncharacterized protein</fullName>
    </submittedName>
</protein>
<gene>
    <name evidence="1" type="ORF">S06H3_61580</name>
</gene>
<feature type="non-terminal residue" evidence="1">
    <location>
        <position position="168"/>
    </location>
</feature>